<evidence type="ECO:0000313" key="4">
    <source>
        <dbReference type="Proteomes" id="UP000829756"/>
    </source>
</evidence>
<name>A0AAE9GWZ6_9NEIS</name>
<protein>
    <submittedName>
        <fullName evidence="2">Uncharacterized protein</fullName>
    </submittedName>
</protein>
<proteinExistence type="predicted"/>
<reference evidence="2" key="2">
    <citation type="submission" date="2021-12" db="EMBL/GenBank/DDBJ databases">
        <authorList>
            <person name="Veyrier F.J."/>
        </authorList>
    </citation>
    <scope>NUCLEOTIDE SEQUENCE</scope>
    <source>
        <strain evidence="2">1258/02</strain>
    </source>
</reference>
<dbReference type="EMBL" id="CP091507">
    <property type="protein sequence ID" value="UOO80539.1"/>
    <property type="molecule type" value="Genomic_DNA"/>
</dbReference>
<evidence type="ECO:0000313" key="2">
    <source>
        <dbReference type="EMBL" id="UOO80539.1"/>
    </source>
</evidence>
<reference evidence="2" key="3">
    <citation type="journal article" date="2022" name="Res Sq">
        <title>Evolution of multicellular longitudinally dividing oral cavity symbionts (Neisseriaceae).</title>
        <authorList>
            <person name="Nyongesa S."/>
            <person name="Weber P."/>
            <person name="Bernet E."/>
            <person name="Pullido F."/>
            <person name="Nieckarz M."/>
            <person name="Delaby M."/>
            <person name="Nieves C."/>
            <person name="Viehboeck T."/>
            <person name="Krause N."/>
            <person name="Rivera-Millot A."/>
            <person name="Nakamura A."/>
            <person name="Vischer N."/>
            <person name="VanNieuwenhze M."/>
            <person name="Brun Y."/>
            <person name="Cava F."/>
            <person name="Bulgheresi S."/>
            <person name="Veyrier F."/>
        </authorList>
    </citation>
    <scope>NUCLEOTIDE SEQUENCE</scope>
    <source>
        <strain evidence="2">1258/02</strain>
    </source>
</reference>
<accession>A0AAE9GWZ6</accession>
<dbReference type="EMBL" id="SLXE01000051">
    <property type="protein sequence ID" value="TCO97745.1"/>
    <property type="molecule type" value="Genomic_DNA"/>
</dbReference>
<dbReference type="RefSeq" id="WP_132954887.1">
    <property type="nucleotide sequence ID" value="NZ_CP091507.1"/>
</dbReference>
<reference evidence="1 3" key="1">
    <citation type="submission" date="2019-03" db="EMBL/GenBank/DDBJ databases">
        <title>Genomic Encyclopedia of Type Strains, Phase IV (KMG-IV): sequencing the most valuable type-strain genomes for metagenomic binning, comparative biology and taxonomic classification.</title>
        <authorList>
            <person name="Goeker M."/>
        </authorList>
    </citation>
    <scope>NUCLEOTIDE SEQUENCE [LARGE SCALE GENOMIC DNA]</scope>
    <source>
        <strain evidence="1 3">DSM 17474</strain>
    </source>
</reference>
<evidence type="ECO:0000313" key="1">
    <source>
        <dbReference type="EMBL" id="TCO97745.1"/>
    </source>
</evidence>
<dbReference type="KEGG" id="usu:LVJ78_05985"/>
<dbReference type="AlphaFoldDB" id="A0AAE9GWZ6"/>
<sequence>MSRYTYQQERELLEIQAQLARLKIAAEYLQKRRAAEQQSLLDANFSKAVGLANGLPSGHLLWNSVFLPLRWKHRIAAAAALLLWQLWRDGGHSGSR</sequence>
<organism evidence="2 4">
    <name type="scientific">Uruburuella suis</name>
    <dbReference type="NCBI Taxonomy" id="252130"/>
    <lineage>
        <taxon>Bacteria</taxon>
        <taxon>Pseudomonadati</taxon>
        <taxon>Pseudomonadota</taxon>
        <taxon>Betaproteobacteria</taxon>
        <taxon>Neisseriales</taxon>
        <taxon>Neisseriaceae</taxon>
        <taxon>Uruburuella</taxon>
    </lineage>
</organism>
<dbReference type="Proteomes" id="UP000294721">
    <property type="component" value="Unassembled WGS sequence"/>
</dbReference>
<keyword evidence="3" id="KW-1185">Reference proteome</keyword>
<dbReference type="Proteomes" id="UP000829756">
    <property type="component" value="Chromosome"/>
</dbReference>
<gene>
    <name evidence="1" type="ORF">EV680_1513</name>
    <name evidence="2" type="ORF">LVJ78_05985</name>
</gene>
<evidence type="ECO:0000313" key="3">
    <source>
        <dbReference type="Proteomes" id="UP000294721"/>
    </source>
</evidence>